<dbReference type="RefSeq" id="WP_358363576.1">
    <property type="nucleotide sequence ID" value="NZ_JBEZFP010000177.1"/>
</dbReference>
<dbReference type="InterPro" id="IPR034660">
    <property type="entry name" value="DinB/YfiT-like"/>
</dbReference>
<dbReference type="Proteomes" id="UP001551482">
    <property type="component" value="Unassembled WGS sequence"/>
</dbReference>
<evidence type="ECO:0000313" key="1">
    <source>
        <dbReference type="EMBL" id="MEU8139464.1"/>
    </source>
</evidence>
<dbReference type="EMBL" id="JBEZFP010000177">
    <property type="protein sequence ID" value="MEU8139464.1"/>
    <property type="molecule type" value="Genomic_DNA"/>
</dbReference>
<organism evidence="1 2">
    <name type="scientific">Streptodolium elevatio</name>
    <dbReference type="NCBI Taxonomy" id="3157996"/>
    <lineage>
        <taxon>Bacteria</taxon>
        <taxon>Bacillati</taxon>
        <taxon>Actinomycetota</taxon>
        <taxon>Actinomycetes</taxon>
        <taxon>Kitasatosporales</taxon>
        <taxon>Streptomycetaceae</taxon>
        <taxon>Streptodolium</taxon>
    </lineage>
</organism>
<dbReference type="Gene3D" id="1.20.120.450">
    <property type="entry name" value="dinb family like domain"/>
    <property type="match status" value="1"/>
</dbReference>
<dbReference type="InterPro" id="IPR007061">
    <property type="entry name" value="MST-like"/>
</dbReference>
<dbReference type="SUPFAM" id="SSF109854">
    <property type="entry name" value="DinB/YfiT-like putative metalloenzymes"/>
    <property type="match status" value="1"/>
</dbReference>
<comment type="caution">
    <text evidence="1">The sequence shown here is derived from an EMBL/GenBank/DDBJ whole genome shotgun (WGS) entry which is preliminary data.</text>
</comment>
<reference evidence="1 2" key="1">
    <citation type="submission" date="2024-06" db="EMBL/GenBank/DDBJ databases">
        <title>The Natural Products Discovery Center: Release of the First 8490 Sequenced Strains for Exploring Actinobacteria Biosynthetic Diversity.</title>
        <authorList>
            <person name="Kalkreuter E."/>
            <person name="Kautsar S.A."/>
            <person name="Yang D."/>
            <person name="Bader C.D."/>
            <person name="Teijaro C.N."/>
            <person name="Fluegel L."/>
            <person name="Davis C.M."/>
            <person name="Simpson J.R."/>
            <person name="Lauterbach L."/>
            <person name="Steele A.D."/>
            <person name="Gui C."/>
            <person name="Meng S."/>
            <person name="Li G."/>
            <person name="Viehrig K."/>
            <person name="Ye F."/>
            <person name="Su P."/>
            <person name="Kiefer A.F."/>
            <person name="Nichols A."/>
            <person name="Cepeda A.J."/>
            <person name="Yan W."/>
            <person name="Fan B."/>
            <person name="Jiang Y."/>
            <person name="Adhikari A."/>
            <person name="Zheng C.-J."/>
            <person name="Schuster L."/>
            <person name="Cowan T.M."/>
            <person name="Smanski M.J."/>
            <person name="Chevrette M.G."/>
            <person name="De Carvalho L.P.S."/>
            <person name="Shen B."/>
        </authorList>
    </citation>
    <scope>NUCLEOTIDE SEQUENCE [LARGE SCALE GENOMIC DNA]</scope>
    <source>
        <strain evidence="1 2">NPDC048946</strain>
    </source>
</reference>
<keyword evidence="2" id="KW-1185">Reference proteome</keyword>
<protein>
    <submittedName>
        <fullName evidence="1">DinB family protein</fullName>
    </submittedName>
</protein>
<evidence type="ECO:0000313" key="2">
    <source>
        <dbReference type="Proteomes" id="UP001551482"/>
    </source>
</evidence>
<sequence>MTWTAPPAQPRVAVPTVGDERLLLESHLDFLRQTVLNKCAGLTAEQLRQRSVEPSGLSLLGLVRHLTEVERNWWRQRFAGQDDVPDIYYTEEAPDTDFDAVDSADPAAAFDAYLRELDAVRATAAGRSLDETYVDPVRGTEISLRWIFIHLIEEYGRHAGHADLLRERIDGHTGE</sequence>
<proteinExistence type="predicted"/>
<dbReference type="Pfam" id="PF04978">
    <property type="entry name" value="MST"/>
    <property type="match status" value="1"/>
</dbReference>
<accession>A0ABV3DWB8</accession>
<gene>
    <name evidence="1" type="ORF">AB0C36_38945</name>
</gene>
<name>A0ABV3DWB8_9ACTN</name>